<keyword evidence="1" id="KW-0805">Transcription regulation</keyword>
<evidence type="ECO:0000259" key="5">
    <source>
        <dbReference type="PROSITE" id="PS51078"/>
    </source>
</evidence>
<dbReference type="Gene3D" id="1.10.10.10">
    <property type="entry name" value="Winged helix-like DNA-binding domain superfamily/Winged helix DNA-binding domain"/>
    <property type="match status" value="1"/>
</dbReference>
<dbReference type="PROSITE" id="PS51078">
    <property type="entry name" value="ICLR_ED"/>
    <property type="match status" value="1"/>
</dbReference>
<evidence type="ECO:0000256" key="3">
    <source>
        <dbReference type="ARBA" id="ARBA00023163"/>
    </source>
</evidence>
<dbReference type="SUPFAM" id="SSF55781">
    <property type="entry name" value="GAF domain-like"/>
    <property type="match status" value="1"/>
</dbReference>
<evidence type="ECO:0000256" key="1">
    <source>
        <dbReference type="ARBA" id="ARBA00023015"/>
    </source>
</evidence>
<organism evidence="6 7">
    <name type="scientific">Microbacterium wangchenii</name>
    <dbReference type="NCBI Taxonomy" id="2541726"/>
    <lineage>
        <taxon>Bacteria</taxon>
        <taxon>Bacillati</taxon>
        <taxon>Actinomycetota</taxon>
        <taxon>Actinomycetes</taxon>
        <taxon>Micrococcales</taxon>
        <taxon>Microbacteriaceae</taxon>
        <taxon>Microbacterium</taxon>
    </lineage>
</organism>
<dbReference type="InterPro" id="IPR029016">
    <property type="entry name" value="GAF-like_dom_sf"/>
</dbReference>
<gene>
    <name evidence="6" type="ORF">E4K62_04505</name>
</gene>
<dbReference type="Pfam" id="PF09339">
    <property type="entry name" value="HTH_IclR"/>
    <property type="match status" value="1"/>
</dbReference>
<dbReference type="EMBL" id="CP038266">
    <property type="protein sequence ID" value="QBR88020.1"/>
    <property type="molecule type" value="Genomic_DNA"/>
</dbReference>
<dbReference type="Gene3D" id="3.30.450.40">
    <property type="match status" value="1"/>
</dbReference>
<dbReference type="InterPro" id="IPR036390">
    <property type="entry name" value="WH_DNA-bd_sf"/>
</dbReference>
<dbReference type="CDD" id="cd00090">
    <property type="entry name" value="HTH_ARSR"/>
    <property type="match status" value="1"/>
</dbReference>
<dbReference type="InterPro" id="IPR036388">
    <property type="entry name" value="WH-like_DNA-bd_sf"/>
</dbReference>
<reference evidence="6 7" key="1">
    <citation type="submission" date="2019-03" db="EMBL/GenBank/DDBJ databases">
        <authorList>
            <person name="Dong K."/>
        </authorList>
    </citation>
    <scope>NUCLEOTIDE SEQUENCE [LARGE SCALE GENOMIC DNA]</scope>
    <source>
        <strain evidence="7">dk512</strain>
    </source>
</reference>
<dbReference type="SMART" id="SM00346">
    <property type="entry name" value="HTH_ICLR"/>
    <property type="match status" value="1"/>
</dbReference>
<evidence type="ECO:0000313" key="6">
    <source>
        <dbReference type="EMBL" id="QBR88020.1"/>
    </source>
</evidence>
<dbReference type="InterPro" id="IPR011991">
    <property type="entry name" value="ArsR-like_HTH"/>
</dbReference>
<keyword evidence="2" id="KW-0238">DNA-binding</keyword>
<dbReference type="PANTHER" id="PTHR30136">
    <property type="entry name" value="HELIX-TURN-HELIX TRANSCRIPTIONAL REGULATOR, ICLR FAMILY"/>
    <property type="match status" value="1"/>
</dbReference>
<dbReference type="InterPro" id="IPR014757">
    <property type="entry name" value="Tscrpt_reg_IclR_C"/>
</dbReference>
<name>A0ABX5SPF2_9MICO</name>
<dbReference type="PANTHER" id="PTHR30136:SF24">
    <property type="entry name" value="HTH-TYPE TRANSCRIPTIONAL REPRESSOR ALLR"/>
    <property type="match status" value="1"/>
</dbReference>
<keyword evidence="7" id="KW-1185">Reference proteome</keyword>
<protein>
    <submittedName>
        <fullName evidence="6">IclR family transcriptional regulator</fullName>
    </submittedName>
</protein>
<feature type="domain" description="HTH iclR-type" evidence="4">
    <location>
        <begin position="10"/>
        <end position="71"/>
    </location>
</feature>
<sequence>MPASPPAPPSQTLSRGVRILEALAEAPGALTTDEIAREIAVHRSIAYRLIRTLEEHGLVERDDTGRVALGVRLSALAAGVSRDLVSGALPELTAVANELRMTAFVGVIDGSECVTLTSVEPQTAVASMAQRPGAHHPLSAGATGKALLSMLPEGEWPVPPTPALVAEVAAIRERGYGVSSDEVIPTVRAVAVPVRLRGGRPVALAVIYVGEVDDTAAIARRLQRSADALRAATGG</sequence>
<proteinExistence type="predicted"/>
<dbReference type="InterPro" id="IPR050707">
    <property type="entry name" value="HTH_MetabolicPath_Reg"/>
</dbReference>
<evidence type="ECO:0000259" key="4">
    <source>
        <dbReference type="PROSITE" id="PS51077"/>
    </source>
</evidence>
<dbReference type="Pfam" id="PF01614">
    <property type="entry name" value="IclR_C"/>
    <property type="match status" value="2"/>
</dbReference>
<dbReference type="PROSITE" id="PS51077">
    <property type="entry name" value="HTH_ICLR"/>
    <property type="match status" value="1"/>
</dbReference>
<dbReference type="Proteomes" id="UP000295748">
    <property type="component" value="Chromosome"/>
</dbReference>
<feature type="domain" description="IclR-ED" evidence="5">
    <location>
        <begin position="72"/>
        <end position="235"/>
    </location>
</feature>
<dbReference type="SUPFAM" id="SSF46785">
    <property type="entry name" value="Winged helix' DNA-binding domain"/>
    <property type="match status" value="1"/>
</dbReference>
<evidence type="ECO:0000313" key="7">
    <source>
        <dbReference type="Proteomes" id="UP000295748"/>
    </source>
</evidence>
<evidence type="ECO:0000256" key="2">
    <source>
        <dbReference type="ARBA" id="ARBA00023125"/>
    </source>
</evidence>
<dbReference type="InterPro" id="IPR005471">
    <property type="entry name" value="Tscrpt_reg_IclR_N"/>
</dbReference>
<keyword evidence="3" id="KW-0804">Transcription</keyword>
<dbReference type="RefSeq" id="WP_135064081.1">
    <property type="nucleotide sequence ID" value="NZ_CP038266.1"/>
</dbReference>
<accession>A0ABX5SPF2</accession>